<feature type="transmembrane region" description="Helical" evidence="6">
    <location>
        <begin position="40"/>
        <end position="64"/>
    </location>
</feature>
<feature type="transmembrane region" description="Helical" evidence="6">
    <location>
        <begin position="154"/>
        <end position="174"/>
    </location>
</feature>
<name>A0A917F8U2_9PROT</name>
<dbReference type="PIRSF" id="PIRSF006324">
    <property type="entry name" value="LeuE"/>
    <property type="match status" value="1"/>
</dbReference>
<feature type="transmembrane region" description="Helical" evidence="6">
    <location>
        <begin position="186"/>
        <end position="207"/>
    </location>
</feature>
<comment type="subcellular location">
    <subcellularLocation>
        <location evidence="1">Cell membrane</location>
        <topology evidence="1">Multi-pass membrane protein</topology>
    </subcellularLocation>
</comment>
<evidence type="ECO:0000256" key="2">
    <source>
        <dbReference type="ARBA" id="ARBA00022475"/>
    </source>
</evidence>
<evidence type="ECO:0000313" key="7">
    <source>
        <dbReference type="EMBL" id="GGF58504.1"/>
    </source>
</evidence>
<evidence type="ECO:0000256" key="5">
    <source>
        <dbReference type="ARBA" id="ARBA00023136"/>
    </source>
</evidence>
<dbReference type="RefSeq" id="WP_188662337.1">
    <property type="nucleotide sequence ID" value="NZ_BMHV01000005.1"/>
</dbReference>
<keyword evidence="3 6" id="KW-0812">Transmembrane</keyword>
<dbReference type="EMBL" id="BMHV01000005">
    <property type="protein sequence ID" value="GGF58504.1"/>
    <property type="molecule type" value="Genomic_DNA"/>
</dbReference>
<feature type="transmembrane region" description="Helical" evidence="6">
    <location>
        <begin position="6"/>
        <end position="28"/>
    </location>
</feature>
<evidence type="ECO:0000256" key="4">
    <source>
        <dbReference type="ARBA" id="ARBA00022989"/>
    </source>
</evidence>
<evidence type="ECO:0000256" key="1">
    <source>
        <dbReference type="ARBA" id="ARBA00004651"/>
    </source>
</evidence>
<keyword evidence="5 6" id="KW-0472">Membrane</keyword>
<comment type="caution">
    <text evidence="7">The sequence shown here is derived from an EMBL/GenBank/DDBJ whole genome shotgun (WGS) entry which is preliminary data.</text>
</comment>
<feature type="transmembrane region" description="Helical" evidence="6">
    <location>
        <begin position="121"/>
        <end position="142"/>
    </location>
</feature>
<keyword evidence="8" id="KW-1185">Reference proteome</keyword>
<dbReference type="GO" id="GO:0015171">
    <property type="term" value="F:amino acid transmembrane transporter activity"/>
    <property type="evidence" value="ECO:0007669"/>
    <property type="project" value="TreeGrafter"/>
</dbReference>
<reference evidence="7" key="1">
    <citation type="journal article" date="2014" name="Int. J. Syst. Evol. Microbiol.">
        <title>Complete genome sequence of Corynebacterium casei LMG S-19264T (=DSM 44701T), isolated from a smear-ripened cheese.</title>
        <authorList>
            <consortium name="US DOE Joint Genome Institute (JGI-PGF)"/>
            <person name="Walter F."/>
            <person name="Albersmeier A."/>
            <person name="Kalinowski J."/>
            <person name="Ruckert C."/>
        </authorList>
    </citation>
    <scope>NUCLEOTIDE SEQUENCE</scope>
    <source>
        <strain evidence="7">CGMCC 1.15254</strain>
    </source>
</reference>
<dbReference type="InterPro" id="IPR001123">
    <property type="entry name" value="LeuE-type"/>
</dbReference>
<dbReference type="PANTHER" id="PTHR30086">
    <property type="entry name" value="ARGININE EXPORTER PROTEIN ARGO"/>
    <property type="match status" value="1"/>
</dbReference>
<evidence type="ECO:0000313" key="8">
    <source>
        <dbReference type="Proteomes" id="UP000632498"/>
    </source>
</evidence>
<gene>
    <name evidence="7" type="ORF">GCM10011332_10070</name>
</gene>
<feature type="transmembrane region" description="Helical" evidence="6">
    <location>
        <begin position="70"/>
        <end position="95"/>
    </location>
</feature>
<dbReference type="PANTHER" id="PTHR30086:SF20">
    <property type="entry name" value="ARGININE EXPORTER PROTEIN ARGO-RELATED"/>
    <property type="match status" value="1"/>
</dbReference>
<organism evidence="7 8">
    <name type="scientific">Terasakiella brassicae</name>
    <dbReference type="NCBI Taxonomy" id="1634917"/>
    <lineage>
        <taxon>Bacteria</taxon>
        <taxon>Pseudomonadati</taxon>
        <taxon>Pseudomonadota</taxon>
        <taxon>Alphaproteobacteria</taxon>
        <taxon>Rhodospirillales</taxon>
        <taxon>Terasakiellaceae</taxon>
        <taxon>Terasakiella</taxon>
    </lineage>
</organism>
<accession>A0A917F8U2</accession>
<evidence type="ECO:0000256" key="3">
    <source>
        <dbReference type="ARBA" id="ARBA00022692"/>
    </source>
</evidence>
<evidence type="ECO:0000256" key="6">
    <source>
        <dbReference type="SAM" id="Phobius"/>
    </source>
</evidence>
<dbReference type="Proteomes" id="UP000632498">
    <property type="component" value="Unassembled WGS sequence"/>
</dbReference>
<keyword evidence="4 6" id="KW-1133">Transmembrane helix</keyword>
<proteinExistence type="predicted"/>
<sequence length="210" mass="22643">MIEGQFLAFLVAITLLTIAPGADTVMMTRNSIRGGFKDGFVTSVGICSGLFIHAAISAAGVSLILLSSAYLFSVIKLLGAGYLIWMGLQSLLSALKGDGEARKLNVGDKRFSFKRSLREGFLSNVLNPKTAVFYMAFLPQFIDPAGNAFLQAQGLALVHILIAMIWQCLIAAMVDRAKVFLSSPKVSRWFDGLIGTLLIGFGLTLAFDRD</sequence>
<reference evidence="7" key="2">
    <citation type="submission" date="2020-09" db="EMBL/GenBank/DDBJ databases">
        <authorList>
            <person name="Sun Q."/>
            <person name="Zhou Y."/>
        </authorList>
    </citation>
    <scope>NUCLEOTIDE SEQUENCE</scope>
    <source>
        <strain evidence="7">CGMCC 1.15254</strain>
    </source>
</reference>
<keyword evidence="2" id="KW-1003">Cell membrane</keyword>
<dbReference type="AlphaFoldDB" id="A0A917F8U2"/>
<dbReference type="Pfam" id="PF01810">
    <property type="entry name" value="LysE"/>
    <property type="match status" value="1"/>
</dbReference>
<dbReference type="GO" id="GO:0005886">
    <property type="term" value="C:plasma membrane"/>
    <property type="evidence" value="ECO:0007669"/>
    <property type="project" value="UniProtKB-SubCell"/>
</dbReference>
<protein>
    <submittedName>
        <fullName evidence="7">Threonine transporter RhtB</fullName>
    </submittedName>
</protein>